<dbReference type="SUPFAM" id="SSF63829">
    <property type="entry name" value="Calcium-dependent phosphotriesterase"/>
    <property type="match status" value="1"/>
</dbReference>
<dbReference type="InterPro" id="IPR008979">
    <property type="entry name" value="Galactose-bd-like_sf"/>
</dbReference>
<feature type="signal peptide" evidence="2">
    <location>
        <begin position="1"/>
        <end position="23"/>
    </location>
</feature>
<dbReference type="PANTHER" id="PTHR47572">
    <property type="entry name" value="LIPOPROTEIN-RELATED"/>
    <property type="match status" value="1"/>
</dbReference>
<keyword evidence="1" id="KW-0378">Hydrolase</keyword>
<evidence type="ECO:0000259" key="3">
    <source>
        <dbReference type="Pfam" id="PF08450"/>
    </source>
</evidence>
<feature type="chain" id="PRO_5032935893" evidence="2">
    <location>
        <begin position="24"/>
        <end position="543"/>
    </location>
</feature>
<dbReference type="SUPFAM" id="SSF49785">
    <property type="entry name" value="Galactose-binding domain-like"/>
    <property type="match status" value="1"/>
</dbReference>
<evidence type="ECO:0000313" key="5">
    <source>
        <dbReference type="Proteomes" id="UP000580839"/>
    </source>
</evidence>
<dbReference type="AlphaFoldDB" id="A0A849SLR8"/>
<protein>
    <submittedName>
        <fullName evidence="4">SMP-30/gluconolactonase/LRE family protein</fullName>
    </submittedName>
</protein>
<dbReference type="Proteomes" id="UP000580839">
    <property type="component" value="Unassembled WGS sequence"/>
</dbReference>
<dbReference type="Pfam" id="PF08450">
    <property type="entry name" value="SGL"/>
    <property type="match status" value="1"/>
</dbReference>
<reference evidence="4 5" key="1">
    <citation type="submission" date="2020-04" db="EMBL/GenBank/DDBJ databases">
        <title>Metagenomic profiling of ammonia- and methane-oxidizing microorganisms in a Dutch drinking water treatment plant.</title>
        <authorList>
            <person name="Poghosyan L."/>
            <person name="Leucker S."/>
        </authorList>
    </citation>
    <scope>NUCLEOTIDE SEQUENCE [LARGE SCALE GENOMIC DNA]</scope>
    <source>
        <strain evidence="4">S-RSF-IL-03</strain>
    </source>
</reference>
<proteinExistence type="predicted"/>
<sequence length="543" mass="59381">MRTLRLLCSAALFAALFAVSARAQAPAGTPDATLDLATREGVATVRGAWRTSETKISEIDFRSVGADLKASGPANRTFDFAPHAEGVAFDDSQWETIDPTTLGARRSTGKLCFNWYRLSVTVPTKVGTFDPTGATLVFETVVDDYAEVWVDGVLARSLGQTGGSVVAGWNVPNRLVIGRDVKPGQKIQLAVFGINGPISAVPENYIWVRSARLDFYRPDRDALKFPAVAADLVRKDAAIDGLFARDARVEKLADGFQFAEGPVWARDGSLLFSDPNTNVIYRWSPDGKATVFRTKSGYDGADVGRLHQPGSNGLAFDPEGRLTSCEHGNRRVTRLEKDGKLTVLADRYEGKRLNSPNDLVYRSDGALYFTDPPFGLPKAHDDPAREVPYTGVYCWRDGQLKLVSNDLTGPNGLAFSPDERWFYVTNWDTRKKIIMRYEVQRDGSLKNGREFFSMNGAPGEEALDGLKIDQRGNLYASGPGGVWIISPAGKHLGTLRAPELPANLAWGDADGRGLYMTARSGLYRVRLEVAGATATRQLVGEHR</sequence>
<dbReference type="InterPro" id="IPR011042">
    <property type="entry name" value="6-blade_b-propeller_TolB-like"/>
</dbReference>
<evidence type="ECO:0000256" key="1">
    <source>
        <dbReference type="ARBA" id="ARBA00022801"/>
    </source>
</evidence>
<keyword evidence="2" id="KW-0732">Signal</keyword>
<evidence type="ECO:0000256" key="2">
    <source>
        <dbReference type="SAM" id="SignalP"/>
    </source>
</evidence>
<dbReference type="Gene3D" id="2.60.120.260">
    <property type="entry name" value="Galactose-binding domain-like"/>
    <property type="match status" value="1"/>
</dbReference>
<organism evidence="4 5">
    <name type="scientific">Eiseniibacteriota bacterium</name>
    <dbReference type="NCBI Taxonomy" id="2212470"/>
    <lineage>
        <taxon>Bacteria</taxon>
        <taxon>Candidatus Eiseniibacteriota</taxon>
    </lineage>
</organism>
<dbReference type="PANTHER" id="PTHR47572:SF4">
    <property type="entry name" value="LACTONASE DRP35"/>
    <property type="match status" value="1"/>
</dbReference>
<dbReference type="Gene3D" id="2.120.10.30">
    <property type="entry name" value="TolB, C-terminal domain"/>
    <property type="match status" value="1"/>
</dbReference>
<dbReference type="EMBL" id="JABFRW010000201">
    <property type="protein sequence ID" value="NOT35536.1"/>
    <property type="molecule type" value="Genomic_DNA"/>
</dbReference>
<name>A0A849SLR8_UNCEI</name>
<accession>A0A849SLR8</accession>
<gene>
    <name evidence="4" type="ORF">HOP12_15430</name>
</gene>
<dbReference type="GO" id="GO:0016787">
    <property type="term" value="F:hydrolase activity"/>
    <property type="evidence" value="ECO:0007669"/>
    <property type="project" value="UniProtKB-KW"/>
</dbReference>
<dbReference type="InterPro" id="IPR013658">
    <property type="entry name" value="SGL"/>
</dbReference>
<evidence type="ECO:0000313" key="4">
    <source>
        <dbReference type="EMBL" id="NOT35536.1"/>
    </source>
</evidence>
<dbReference type="InterPro" id="IPR051262">
    <property type="entry name" value="SMP-30/CGR1_Lactonase"/>
</dbReference>
<feature type="domain" description="SMP-30/Gluconolactonase/LRE-like region" evidence="3">
    <location>
        <begin position="258"/>
        <end position="518"/>
    </location>
</feature>
<comment type="caution">
    <text evidence="4">The sequence shown here is derived from an EMBL/GenBank/DDBJ whole genome shotgun (WGS) entry which is preliminary data.</text>
</comment>